<comment type="caution">
    <text evidence="3">The sequence shown here is derived from an EMBL/GenBank/DDBJ whole genome shotgun (WGS) entry which is preliminary data.</text>
</comment>
<feature type="compositionally biased region" description="Basic and acidic residues" evidence="2">
    <location>
        <begin position="184"/>
        <end position="193"/>
    </location>
</feature>
<gene>
    <name evidence="3" type="ORF">LOD99_15691</name>
</gene>
<proteinExistence type="predicted"/>
<reference evidence="3 4" key="1">
    <citation type="journal article" date="2023" name="BMC Biol.">
        <title>The compact genome of the sponge Oopsacas minuta (Hexactinellida) is lacking key metazoan core genes.</title>
        <authorList>
            <person name="Santini S."/>
            <person name="Schenkelaars Q."/>
            <person name="Jourda C."/>
            <person name="Duchesne M."/>
            <person name="Belahbib H."/>
            <person name="Rocher C."/>
            <person name="Selva M."/>
            <person name="Riesgo A."/>
            <person name="Vervoort M."/>
            <person name="Leys S.P."/>
            <person name="Kodjabachian L."/>
            <person name="Le Bivic A."/>
            <person name="Borchiellini C."/>
            <person name="Claverie J.M."/>
            <person name="Renard E."/>
        </authorList>
    </citation>
    <scope>NUCLEOTIDE SEQUENCE [LARGE SCALE GENOMIC DNA]</scope>
    <source>
        <strain evidence="3">SPO-2</strain>
    </source>
</reference>
<dbReference type="AlphaFoldDB" id="A0AAV7K9Z7"/>
<dbReference type="Proteomes" id="UP001165289">
    <property type="component" value="Unassembled WGS sequence"/>
</dbReference>
<feature type="region of interest" description="Disordered" evidence="2">
    <location>
        <begin position="178"/>
        <end position="208"/>
    </location>
</feature>
<feature type="compositionally biased region" description="Polar residues" evidence="2">
    <location>
        <begin position="88"/>
        <end position="99"/>
    </location>
</feature>
<accession>A0AAV7K9Z7</accession>
<evidence type="ECO:0000313" key="4">
    <source>
        <dbReference type="Proteomes" id="UP001165289"/>
    </source>
</evidence>
<keyword evidence="1" id="KW-0175">Coiled coil</keyword>
<evidence type="ECO:0000256" key="1">
    <source>
        <dbReference type="SAM" id="Coils"/>
    </source>
</evidence>
<protein>
    <submittedName>
        <fullName evidence="3">Uncharacterized protein</fullName>
    </submittedName>
</protein>
<keyword evidence="4" id="KW-1185">Reference proteome</keyword>
<feature type="compositionally biased region" description="Basic and acidic residues" evidence="2">
    <location>
        <begin position="114"/>
        <end position="126"/>
    </location>
</feature>
<evidence type="ECO:0000313" key="3">
    <source>
        <dbReference type="EMBL" id="KAI6657974.1"/>
    </source>
</evidence>
<name>A0AAV7K9Z7_9METZ</name>
<feature type="region of interest" description="Disordered" evidence="2">
    <location>
        <begin position="36"/>
        <end position="157"/>
    </location>
</feature>
<feature type="coiled-coil region" evidence="1">
    <location>
        <begin position="340"/>
        <end position="377"/>
    </location>
</feature>
<dbReference type="EMBL" id="JAKMXF010000110">
    <property type="protein sequence ID" value="KAI6657974.1"/>
    <property type="molecule type" value="Genomic_DNA"/>
</dbReference>
<evidence type="ECO:0000256" key="2">
    <source>
        <dbReference type="SAM" id="MobiDB-lite"/>
    </source>
</evidence>
<sequence>MTEAEEAIYADCPEDDIYADLEDELNKAGYIPEQMSRYQAPALPDRNNTIAAKLPPPSQSPKDVKGSKKQVAAAQQKKKGAKGPPPVTKSNPIGRTTTGPLIPSDMLNQRRLLKKVERMGPDKGETEEQQTDFRSNLRKVKVAKQPPPIVKPKPFKNSYSNTEIGKICYKRVSLSSVDTNEPPAIDRDKKPRIAMDTQDYADDDDDVYDDVTNVVDQDTYDDVENLTAQSNGQEVDLDIYDDVENVADTGIRQPNEQDIYDDVENQNPDLTGEYYDDVENVGIKRRGTSSPELYDDVENVGITPRASSPKGVQGEELYDEVPDSANQMEAACPKKGLTPAQEKKRKAEEMKFRKKQMEMEKKRQKELEKNTKELEKKRKVFFEYYNIKESDKPLMVAQIASLNNLKGKQNLTVDVGEIVHVICKEHKKMPKGAWLAEKPDKSAIGFIAPSILNQNILPTFDDDEQLYSTTD</sequence>
<feature type="compositionally biased region" description="Acidic residues" evidence="2">
    <location>
        <begin position="199"/>
        <end position="208"/>
    </location>
</feature>
<organism evidence="3 4">
    <name type="scientific">Oopsacas minuta</name>
    <dbReference type="NCBI Taxonomy" id="111878"/>
    <lineage>
        <taxon>Eukaryota</taxon>
        <taxon>Metazoa</taxon>
        <taxon>Porifera</taxon>
        <taxon>Hexactinellida</taxon>
        <taxon>Hexasterophora</taxon>
        <taxon>Lyssacinosida</taxon>
        <taxon>Leucopsacidae</taxon>
        <taxon>Oopsacas</taxon>
    </lineage>
</organism>